<feature type="coiled-coil region" evidence="1">
    <location>
        <begin position="61"/>
        <end position="124"/>
    </location>
</feature>
<dbReference type="EMBL" id="JAIWYP010000001">
    <property type="protein sequence ID" value="KAH3898402.1"/>
    <property type="molecule type" value="Genomic_DNA"/>
</dbReference>
<comment type="caution">
    <text evidence="2">The sequence shown here is derived from an EMBL/GenBank/DDBJ whole genome shotgun (WGS) entry which is preliminary data.</text>
</comment>
<gene>
    <name evidence="2" type="ORF">DPMN_022632</name>
</gene>
<keyword evidence="1" id="KW-0175">Coiled coil</keyword>
<dbReference type="AlphaFoldDB" id="A0A9D4NKP3"/>
<proteinExistence type="predicted"/>
<reference evidence="2" key="2">
    <citation type="submission" date="2020-11" db="EMBL/GenBank/DDBJ databases">
        <authorList>
            <person name="McCartney M.A."/>
            <person name="Auch B."/>
            <person name="Kono T."/>
            <person name="Mallez S."/>
            <person name="Becker A."/>
            <person name="Gohl D.M."/>
            <person name="Silverstein K.A.T."/>
            <person name="Koren S."/>
            <person name="Bechman K.B."/>
            <person name="Herman A."/>
            <person name="Abrahante J.E."/>
            <person name="Garbe J."/>
        </authorList>
    </citation>
    <scope>NUCLEOTIDE SEQUENCE</scope>
    <source>
        <strain evidence="2">Duluth1</strain>
        <tissue evidence="2">Whole animal</tissue>
    </source>
</reference>
<dbReference type="Proteomes" id="UP000828390">
    <property type="component" value="Unassembled WGS sequence"/>
</dbReference>
<evidence type="ECO:0000256" key="1">
    <source>
        <dbReference type="SAM" id="Coils"/>
    </source>
</evidence>
<organism evidence="2 3">
    <name type="scientific">Dreissena polymorpha</name>
    <name type="common">Zebra mussel</name>
    <name type="synonym">Mytilus polymorpha</name>
    <dbReference type="NCBI Taxonomy" id="45954"/>
    <lineage>
        <taxon>Eukaryota</taxon>
        <taxon>Metazoa</taxon>
        <taxon>Spiralia</taxon>
        <taxon>Lophotrochozoa</taxon>
        <taxon>Mollusca</taxon>
        <taxon>Bivalvia</taxon>
        <taxon>Autobranchia</taxon>
        <taxon>Heteroconchia</taxon>
        <taxon>Euheterodonta</taxon>
        <taxon>Imparidentia</taxon>
        <taxon>Neoheterodontei</taxon>
        <taxon>Myida</taxon>
        <taxon>Dreissenoidea</taxon>
        <taxon>Dreissenidae</taxon>
        <taxon>Dreissena</taxon>
    </lineage>
</organism>
<sequence>MFTCFRLCKEVTLISESRKTNLSDLHELSYKIKTILKELKNLHNTKQTIFQAVEGSYSKRLQEVRDVRQKINSALDKLEMATLKELDDVRTSLQADLKTDVENYNKLMDDLELLSEAVQELADRRIGEMAFIASRKCLDKIKESQVYLKKTSLKFDNSIASKANTDIEQYLNKQFGIGKILHRAVQGNANHPFTVTKKCEYDLKIPTDGRYS</sequence>
<name>A0A9D4NKP3_DREPO</name>
<keyword evidence="3" id="KW-1185">Reference proteome</keyword>
<accession>A0A9D4NKP3</accession>
<reference evidence="2" key="1">
    <citation type="journal article" date="2019" name="bioRxiv">
        <title>The Genome of the Zebra Mussel, Dreissena polymorpha: A Resource for Invasive Species Research.</title>
        <authorList>
            <person name="McCartney M.A."/>
            <person name="Auch B."/>
            <person name="Kono T."/>
            <person name="Mallez S."/>
            <person name="Zhang Y."/>
            <person name="Obille A."/>
            <person name="Becker A."/>
            <person name="Abrahante J.E."/>
            <person name="Garbe J."/>
            <person name="Badalamenti J.P."/>
            <person name="Herman A."/>
            <person name="Mangelson H."/>
            <person name="Liachko I."/>
            <person name="Sullivan S."/>
            <person name="Sone E.D."/>
            <person name="Koren S."/>
            <person name="Silverstein K.A.T."/>
            <person name="Beckman K.B."/>
            <person name="Gohl D.M."/>
        </authorList>
    </citation>
    <scope>NUCLEOTIDE SEQUENCE</scope>
    <source>
        <strain evidence="2">Duluth1</strain>
        <tissue evidence="2">Whole animal</tissue>
    </source>
</reference>
<evidence type="ECO:0000313" key="2">
    <source>
        <dbReference type="EMBL" id="KAH3898402.1"/>
    </source>
</evidence>
<evidence type="ECO:0000313" key="3">
    <source>
        <dbReference type="Proteomes" id="UP000828390"/>
    </source>
</evidence>
<protein>
    <submittedName>
        <fullName evidence="2">Uncharacterized protein</fullName>
    </submittedName>
</protein>